<feature type="compositionally biased region" description="Polar residues" evidence="10">
    <location>
        <begin position="2561"/>
        <end position="2579"/>
    </location>
</feature>
<evidence type="ECO:0000259" key="11">
    <source>
        <dbReference type="Pfam" id="PF20920"/>
    </source>
</evidence>
<dbReference type="InterPro" id="IPR038298">
    <property type="entry name" value="Daxx_N_sf"/>
</dbReference>
<keyword evidence="8" id="KW-0143">Chaperone</keyword>
<evidence type="ECO:0000256" key="2">
    <source>
        <dbReference type="ARBA" id="ARBA00004286"/>
    </source>
</evidence>
<dbReference type="RefSeq" id="XP_035828158.1">
    <property type="nucleotide sequence ID" value="XM_035972265.1"/>
</dbReference>
<feature type="compositionally biased region" description="Basic and acidic residues" evidence="10">
    <location>
        <begin position="1156"/>
        <end position="1174"/>
    </location>
</feature>
<feature type="compositionally biased region" description="Polar residues" evidence="10">
    <location>
        <begin position="1137"/>
        <end position="1153"/>
    </location>
</feature>
<keyword evidence="4" id="KW-0158">Chromosome</keyword>
<feature type="compositionally biased region" description="Basic and acidic residues" evidence="10">
    <location>
        <begin position="2802"/>
        <end position="2812"/>
    </location>
</feature>
<keyword evidence="5" id="KW-0963">Cytoplasm</keyword>
<dbReference type="Pfam" id="PF20920">
    <property type="entry name" value="DAXX_hist_bd"/>
    <property type="match status" value="1"/>
</dbReference>
<reference evidence="13" key="1">
    <citation type="submission" date="2025-08" db="UniProtKB">
        <authorList>
            <consortium name="RefSeq"/>
        </authorList>
    </citation>
    <scope>IDENTIFICATION</scope>
</reference>
<feature type="compositionally biased region" description="Basic and acidic residues" evidence="10">
    <location>
        <begin position="1358"/>
        <end position="1376"/>
    </location>
</feature>
<dbReference type="InterPro" id="IPR046378">
    <property type="entry name" value="DAXX_histone-bd"/>
</dbReference>
<dbReference type="GeneID" id="101845720"/>
<keyword evidence="12" id="KW-1185">Reference proteome</keyword>
<feature type="region of interest" description="Disordered" evidence="10">
    <location>
        <begin position="2160"/>
        <end position="2188"/>
    </location>
</feature>
<feature type="compositionally biased region" description="Basic and acidic residues" evidence="10">
    <location>
        <begin position="1768"/>
        <end position="1795"/>
    </location>
</feature>
<feature type="region of interest" description="Disordered" evidence="10">
    <location>
        <begin position="1208"/>
        <end position="1245"/>
    </location>
</feature>
<keyword evidence="7" id="KW-0175">Coiled coil</keyword>
<feature type="region of interest" description="Disordered" evidence="10">
    <location>
        <begin position="2665"/>
        <end position="2842"/>
    </location>
</feature>
<gene>
    <name evidence="13" type="primary">LOC101845720</name>
</gene>
<feature type="region of interest" description="Disordered" evidence="10">
    <location>
        <begin position="1258"/>
        <end position="1294"/>
    </location>
</feature>
<feature type="compositionally biased region" description="Acidic residues" evidence="10">
    <location>
        <begin position="1088"/>
        <end position="1099"/>
    </location>
</feature>
<feature type="compositionally biased region" description="Acidic residues" evidence="10">
    <location>
        <begin position="1069"/>
        <end position="1079"/>
    </location>
</feature>
<feature type="region of interest" description="Disordered" evidence="10">
    <location>
        <begin position="2327"/>
        <end position="2495"/>
    </location>
</feature>
<evidence type="ECO:0000313" key="13">
    <source>
        <dbReference type="RefSeq" id="XP_035828158.1"/>
    </source>
</evidence>
<evidence type="ECO:0000256" key="3">
    <source>
        <dbReference type="ARBA" id="ARBA00004496"/>
    </source>
</evidence>
<feature type="compositionally biased region" description="Basic and acidic residues" evidence="10">
    <location>
        <begin position="1055"/>
        <end position="1068"/>
    </location>
</feature>
<evidence type="ECO:0000256" key="8">
    <source>
        <dbReference type="ARBA" id="ARBA00023186"/>
    </source>
</evidence>
<feature type="compositionally biased region" description="Basic and acidic residues" evidence="10">
    <location>
        <begin position="2672"/>
        <end position="2682"/>
    </location>
</feature>
<evidence type="ECO:0000256" key="9">
    <source>
        <dbReference type="ARBA" id="ARBA00023242"/>
    </source>
</evidence>
<keyword evidence="6" id="KW-0053">Apoptosis</keyword>
<feature type="region of interest" description="Disordered" evidence="10">
    <location>
        <begin position="1717"/>
        <end position="1807"/>
    </location>
</feature>
<evidence type="ECO:0000256" key="1">
    <source>
        <dbReference type="ARBA" id="ARBA00004123"/>
    </source>
</evidence>
<feature type="region of interest" description="Disordered" evidence="10">
    <location>
        <begin position="538"/>
        <end position="677"/>
    </location>
</feature>
<feature type="region of interest" description="Disordered" evidence="10">
    <location>
        <begin position="1009"/>
        <end position="1194"/>
    </location>
</feature>
<dbReference type="PANTHER" id="PTHR12766:SF7">
    <property type="entry name" value="DEATH DOMAIN-ASSOCIATED PROTEIN 6"/>
    <property type="match status" value="1"/>
</dbReference>
<evidence type="ECO:0000256" key="6">
    <source>
        <dbReference type="ARBA" id="ARBA00022703"/>
    </source>
</evidence>
<feature type="compositionally biased region" description="Polar residues" evidence="10">
    <location>
        <begin position="658"/>
        <end position="667"/>
    </location>
</feature>
<dbReference type="InterPro" id="IPR046426">
    <property type="entry name" value="DAXX_histone-bd_sf"/>
</dbReference>
<feature type="region of interest" description="Disordered" evidence="10">
    <location>
        <begin position="2020"/>
        <end position="2086"/>
    </location>
</feature>
<feature type="region of interest" description="Disordered" evidence="10">
    <location>
        <begin position="1821"/>
        <end position="1947"/>
    </location>
</feature>
<feature type="compositionally biased region" description="Acidic residues" evidence="10">
    <location>
        <begin position="881"/>
        <end position="895"/>
    </location>
</feature>
<feature type="compositionally biased region" description="Basic and acidic residues" evidence="10">
    <location>
        <begin position="2630"/>
        <end position="2646"/>
    </location>
</feature>
<proteinExistence type="predicted"/>
<feature type="compositionally biased region" description="Acidic residues" evidence="10">
    <location>
        <begin position="2064"/>
        <end position="2077"/>
    </location>
</feature>
<accession>A0ABM1W0G5</accession>
<feature type="domain" description="Daxx histone-binding" evidence="11">
    <location>
        <begin position="784"/>
        <end position="872"/>
    </location>
</feature>
<feature type="compositionally biased region" description="Basic and acidic residues" evidence="10">
    <location>
        <begin position="2050"/>
        <end position="2061"/>
    </location>
</feature>
<feature type="region of interest" description="Disordered" evidence="10">
    <location>
        <begin position="938"/>
        <end position="996"/>
    </location>
</feature>
<dbReference type="CDD" id="cd13150">
    <property type="entry name" value="DAXX_histone_binding"/>
    <property type="match status" value="1"/>
</dbReference>
<evidence type="ECO:0000313" key="12">
    <source>
        <dbReference type="Proteomes" id="UP000694888"/>
    </source>
</evidence>
<feature type="compositionally biased region" description="Basic and acidic residues" evidence="10">
    <location>
        <begin position="1220"/>
        <end position="1239"/>
    </location>
</feature>
<feature type="region of interest" description="Disordered" evidence="10">
    <location>
        <begin position="215"/>
        <end position="237"/>
    </location>
</feature>
<feature type="region of interest" description="Disordered" evidence="10">
    <location>
        <begin position="2516"/>
        <end position="2653"/>
    </location>
</feature>
<feature type="compositionally biased region" description="Polar residues" evidence="10">
    <location>
        <begin position="571"/>
        <end position="580"/>
    </location>
</feature>
<name>A0ABM1W0G5_APLCA</name>
<feature type="compositionally biased region" description="Polar residues" evidence="10">
    <location>
        <begin position="1821"/>
        <end position="1840"/>
    </location>
</feature>
<feature type="compositionally biased region" description="Acidic residues" evidence="10">
    <location>
        <begin position="1724"/>
        <end position="1735"/>
    </location>
</feature>
<feature type="compositionally biased region" description="Basic and acidic residues" evidence="10">
    <location>
        <begin position="1429"/>
        <end position="1446"/>
    </location>
</feature>
<feature type="compositionally biased region" description="Polar residues" evidence="10">
    <location>
        <begin position="2784"/>
        <end position="2794"/>
    </location>
</feature>
<dbReference type="Proteomes" id="UP000694888">
    <property type="component" value="Unplaced"/>
</dbReference>
<feature type="compositionally biased region" description="Polar residues" evidence="10">
    <location>
        <begin position="2731"/>
        <end position="2742"/>
    </location>
</feature>
<keyword evidence="9" id="KW-0539">Nucleus</keyword>
<evidence type="ECO:0000256" key="7">
    <source>
        <dbReference type="ARBA" id="ARBA00023054"/>
    </source>
</evidence>
<feature type="compositionally biased region" description="Basic and acidic residues" evidence="10">
    <location>
        <begin position="1742"/>
        <end position="1753"/>
    </location>
</feature>
<comment type="subcellular location">
    <subcellularLocation>
        <location evidence="2">Chromosome</location>
    </subcellularLocation>
    <subcellularLocation>
        <location evidence="3">Cytoplasm</location>
    </subcellularLocation>
    <subcellularLocation>
        <location evidence="1">Nucleus</location>
    </subcellularLocation>
</comment>
<feature type="compositionally biased region" description="Basic and acidic residues" evidence="10">
    <location>
        <begin position="2337"/>
        <end position="2379"/>
    </location>
</feature>
<feature type="compositionally biased region" description="Basic and acidic residues" evidence="10">
    <location>
        <begin position="900"/>
        <end position="911"/>
    </location>
</feature>
<feature type="region of interest" description="Disordered" evidence="10">
    <location>
        <begin position="2285"/>
        <end position="2310"/>
    </location>
</feature>
<feature type="compositionally biased region" description="Basic and acidic residues" evidence="10">
    <location>
        <begin position="2020"/>
        <end position="2042"/>
    </location>
</feature>
<dbReference type="Gene3D" id="1.10.8.810">
    <property type="entry name" value="Daxx helical bundle domain"/>
    <property type="match status" value="1"/>
</dbReference>
<feature type="compositionally biased region" description="Gly residues" evidence="10">
    <location>
        <begin position="1280"/>
        <end position="1294"/>
    </location>
</feature>
<feature type="compositionally biased region" description="Acidic residues" evidence="10">
    <location>
        <begin position="2434"/>
        <end position="2449"/>
    </location>
</feature>
<evidence type="ECO:0000256" key="10">
    <source>
        <dbReference type="SAM" id="MobiDB-lite"/>
    </source>
</evidence>
<feature type="region of interest" description="Disordered" evidence="10">
    <location>
        <begin position="1347"/>
        <end position="1458"/>
    </location>
</feature>
<dbReference type="Gene3D" id="1.20.58.2170">
    <property type="match status" value="1"/>
</dbReference>
<feature type="region of interest" description="Disordered" evidence="10">
    <location>
        <begin position="1564"/>
        <end position="1613"/>
    </location>
</feature>
<feature type="compositionally biased region" description="Polar residues" evidence="10">
    <location>
        <begin position="1861"/>
        <end position="1878"/>
    </location>
</feature>
<evidence type="ECO:0000256" key="5">
    <source>
        <dbReference type="ARBA" id="ARBA00022490"/>
    </source>
</evidence>
<organism evidence="12 13">
    <name type="scientific">Aplysia californica</name>
    <name type="common">California sea hare</name>
    <dbReference type="NCBI Taxonomy" id="6500"/>
    <lineage>
        <taxon>Eukaryota</taxon>
        <taxon>Metazoa</taxon>
        <taxon>Spiralia</taxon>
        <taxon>Lophotrochozoa</taxon>
        <taxon>Mollusca</taxon>
        <taxon>Gastropoda</taxon>
        <taxon>Heterobranchia</taxon>
        <taxon>Euthyneura</taxon>
        <taxon>Tectipleura</taxon>
        <taxon>Aplysiida</taxon>
        <taxon>Aplysioidea</taxon>
        <taxon>Aplysiidae</taxon>
        <taxon>Aplysia</taxon>
    </lineage>
</organism>
<feature type="region of interest" description="Disordered" evidence="10">
    <location>
        <begin position="1527"/>
        <end position="1552"/>
    </location>
</feature>
<dbReference type="PANTHER" id="PTHR12766">
    <property type="entry name" value="DEATH DOMAIN-ASSOCIATED PROTEIN 6 DAXX"/>
    <property type="match status" value="1"/>
</dbReference>
<sequence length="2842" mass="309723">MDASSSDAFQQFLDFITVALEGENPKLIELVQKRYEECDEDFRNSPKMLALLEQTRRLMETEKARMFVHLKDFVNELKARPRSKKIKRAAERAGPSSVQASSLVTTGQPYSFHHLQKCRVVLVKLEAQDIQGGFERKPTLSRWEVRRRQTGRRRSCTIGDGRVAEASTIYTLSPSSGQCKEEVSDNINSRAESNLPTLCATRTIPLPCVAGSSSSLLTEKGGGDSEPRRSGSPQFSFGFGKTNVVRGLQTASFGWSKNYERKHRSVSRFVSVVDVDTSQDQSPVDIVMDTTSNSNFPSFHGRLNKGESPFQTKGKSKAASDHAKVLLDTQPVTGVPGTLPHAEHNSPLAPSPCQSDDTTSLLMDCETFSGDETLSYVSESLTLDSPPASSQQQSDVLSVMPNKRLMLSEDDTTKSCLSETHAFHSLLAQAHPDNTSLLPHHCGMSSEDDDTPSHLSQLHAVISPNALFHPHSEHTSPVPENLALIAEEDKLSLLSHDGSHTLSLPDPQLCDDNDPSGPISRHIRLKVPVVLITKLDPSTSSYSYSKEPRFSTGGDGSSKFNSEKTGESDAEASTSKQSVSKTEKQSVVVLSTGDYDEQKGPACSRKTSETPELVPPKSDMPSKDAGPSSADEFETPTSLGKLKEEPMSWCPAPGRSAESPTPASLSLDSGRDKKKQKHVKKLEDLLESLRNEIEKAQERELSLEDMEAEDSSYIYEDKLKKKFVAAWTKLCEITGRTVTTGRPTEKSIRYKGTRYKEINRRLEKFLNKRKVFPDFHDVKAVIASCNKKYKLHMSGPHINDVAREAFVDIGEELQKRRHEDFIATLGNRRTDALRFSSGPDPYLCDARLRQKLDANRRVGKSNLDHVIAKYTKLQNQIGTSDLEDDDDDDEEEEASGESQCRGDMESGRGDASDEEGVTIEVDVAQGSDDDNEDIIKASGRRTLSDLYPSSPHKTKGAGQNDVGVDMEDGEEAISTSPDKVCHRNIYSSHPVGKRSVPSFLHRSLAVNPYLHPAGGHLDSGKEEGPSKRRVQLKSVVSSDSKQPNDENTPSVSDATADKNVLHHSRTTEENENDSDDNSDESSASSEKGDDDEEEEEDCDVLVVPSDSESEASTCPSPVSVIALSSSEDEADDDAPSVSRTSGQPKKTLFSQGNLLIKKELPDSAAGDKVDDSRTGKHVASNVSPQDSKEKHLRAKSSRYYIDVVLDTDNVERSIPSSTHENNDKAVKSDRKFQGKEGDNNHSACGKFREVGKCTSDIGPSYSPTTCDEDSSIQNQERDAGGVGSDENIGGGEGQFVGAVKSVDRSIHENFDECRERGAGEVCVDNSHEVGCSEASDNGPVLVLGSVVGGQEMEEDSPDSVRKRREGDKEKAGDNHGNKVMILEDEAVVERESGSEALMTSEHNLTEGDVDKAKSSFEVEETGKVSSLRPLEEHSDSEGKEGEENVVSKKSKGKEMEEDDIPMEADGQCHDEDQLVAAVVSQTDDFSSPSPVPFDFFDGNSCEVPEKSQCEDRVGDVSASVLCCEAVPASPTGSCSRSDKANENREKEIGGRDVAEASVKECRAEKVQEGCTENNHEPEEVTDIGKDTACETPGHNDNHDQPSRGGDKMREGSVESKVQYHALESDESAVCQRVDNGDDTSSQDTVAGSVLVTTSKTTQFQSLAATSQDVLAKTAEAEDSCPLQNGESVDSISTKIVDSVDDKLLKPVKCEINVSSGGQSRLCLDDEDDDDDDDDVMIISQETESRQTTEEKSSGTKCVFGSTVPNKGRGMETDYKKEKSADVGDRSDKGNKKSSSDSDGNDSDDVTIVEVASSYKGCSVAHSASQSVSGSRNAIGTASSKETVHVIKSSPKTKEYEGKSVSMVTEQLPISSSSVSCDNVTERGGAADRKTQSVEEVEIIEQISPTDKDKLQHLSPESRSSSKELGCKSPEVYEVPDDNTSDEKVNDKATMKLSSELRKENVDKCEEAYGVLHHTEKDGIQEENRCSEMSKEDDGLSVLVSACKVKQNKLEDCLQKEEIGSSGKFDKGKEKVAGHSKPTESNKNRSFLESPDGKSTKFKSPDVCELLDDDDDDADAEEDGKKVNDSVKAQVSFDSGKEDVELSVLAKSPDVSEVIDDNTEEVERVDDDDITFVKTCLGSANKSPLSVNTDVSEVKKNVGKEVGSGKMESKGELEMKLTHSKSDGTHEGVVERIETDDGGRDGEAAGSQVAMLLKLSAVSKVGENDAIDAVAEKGKDTVKKSQGEQNTGEERTFVLDVVISGHSESGEKKEESSVCQENDIVAGDAGVCDDVVDEPENKNPKIEKTAPSSPCPVEFLFQESSASDVIVCEEGSVETNPDNEKNKREGSGKERIDIRDTVNEAPSDDKLGMNVKKDKEKELNDDGLSDGEAADSGSLTRKRKNDEKEWVCDDSDDGDDCKVEKVTSEGKPFNKGTNVEEELDNDDDKTDEGTSENKQWSKQRKNYDSRKEQNDDDDDDVIAIGEEPGPPNKARKVDSTQVNSIVTDAFIDNVAREVLSKTSGTSASKPPAFLPGTSHLHRGSYHSRPSLISSGPQVRPKVETSHVPQSHVPQSPYTNNWQQKRQNRHHMPNMSHLPTPQPRRVSGLSPHFGNKRQSLVNPRDSFISKPSIHRGQFEGESRSHNVRDRKSFQNSPTGGLKIASVVSLSQPGCSSRADVRPSRDYTHNIRKGPVPGSHHSRGSFNNKVPQMSVPGSSHRHMDRRFDVPGSRPSHTHMPQSSSLPSPRSKTHVVKTPDFSHKRKSFDGAEIVLDDSDEEDSRKRNKKQKVSSGPVVQSVKSLAPPNPHRSDNSRDGNVPKKGNKFPSSFAGAAAGKKTSDVIELSDSE</sequence>
<feature type="compositionally biased region" description="Polar residues" evidence="10">
    <location>
        <begin position="2697"/>
        <end position="2710"/>
    </location>
</feature>
<feature type="compositionally biased region" description="Polar residues" evidence="10">
    <location>
        <begin position="1034"/>
        <end position="1053"/>
    </location>
</feature>
<feature type="compositionally biased region" description="Basic and acidic residues" evidence="10">
    <location>
        <begin position="1403"/>
        <end position="1422"/>
    </location>
</feature>
<feature type="compositionally biased region" description="Basic and acidic residues" evidence="10">
    <location>
        <begin position="2166"/>
        <end position="2188"/>
    </location>
</feature>
<feature type="compositionally biased region" description="Basic and acidic residues" evidence="10">
    <location>
        <begin position="2294"/>
        <end position="2303"/>
    </location>
</feature>
<feature type="compositionally biased region" description="Basic and acidic residues" evidence="10">
    <location>
        <begin position="1536"/>
        <end position="1552"/>
    </location>
</feature>
<feature type="region of interest" description="Disordered" evidence="10">
    <location>
        <begin position="877"/>
        <end position="915"/>
    </location>
</feature>
<evidence type="ECO:0000256" key="4">
    <source>
        <dbReference type="ARBA" id="ARBA00022454"/>
    </source>
</evidence>
<protein>
    <submittedName>
        <fullName evidence="13">Uncharacterized protein LOC101845720 isoform X1</fullName>
    </submittedName>
</protein>